<dbReference type="GO" id="GO:0043005">
    <property type="term" value="C:neuron projection"/>
    <property type="evidence" value="ECO:0007669"/>
    <property type="project" value="TreeGrafter"/>
</dbReference>
<dbReference type="Proteomes" id="UP000663852">
    <property type="component" value="Unassembled WGS sequence"/>
</dbReference>
<dbReference type="EMBL" id="CAJNOR010000454">
    <property type="protein sequence ID" value="CAF0919432.1"/>
    <property type="molecule type" value="Genomic_DNA"/>
</dbReference>
<name>A0A815VWH7_ADIRI</name>
<evidence type="ECO:0000313" key="13">
    <source>
        <dbReference type="Proteomes" id="UP000663828"/>
    </source>
</evidence>
<keyword evidence="2" id="KW-1003">Cell membrane</keyword>
<evidence type="ECO:0000256" key="7">
    <source>
        <dbReference type="ARBA" id="ARBA00023170"/>
    </source>
</evidence>
<dbReference type="PANTHER" id="PTHR24229">
    <property type="entry name" value="NEUROPEPTIDES RECEPTOR"/>
    <property type="match status" value="1"/>
</dbReference>
<feature type="transmembrane region" description="Helical" evidence="9">
    <location>
        <begin position="243"/>
        <end position="267"/>
    </location>
</feature>
<proteinExistence type="predicted"/>
<dbReference type="OrthoDB" id="10341959at2759"/>
<dbReference type="CDD" id="cd00637">
    <property type="entry name" value="7tm_classA_rhodopsin-like"/>
    <property type="match status" value="1"/>
</dbReference>
<evidence type="ECO:0000256" key="3">
    <source>
        <dbReference type="ARBA" id="ARBA00022692"/>
    </source>
</evidence>
<dbReference type="Proteomes" id="UP000663828">
    <property type="component" value="Unassembled WGS sequence"/>
</dbReference>
<comment type="caution">
    <text evidence="12">The sequence shown here is derived from an EMBL/GenBank/DDBJ whole genome shotgun (WGS) entry which is preliminary data.</text>
</comment>
<dbReference type="GO" id="GO:0007218">
    <property type="term" value="P:neuropeptide signaling pathway"/>
    <property type="evidence" value="ECO:0007669"/>
    <property type="project" value="TreeGrafter"/>
</dbReference>
<dbReference type="SUPFAM" id="SSF81321">
    <property type="entry name" value="Family A G protein-coupled receptor-like"/>
    <property type="match status" value="1"/>
</dbReference>
<feature type="transmembrane region" description="Helical" evidence="9">
    <location>
        <begin position="176"/>
        <end position="203"/>
    </location>
</feature>
<dbReference type="GO" id="GO:0004930">
    <property type="term" value="F:G protein-coupled receptor activity"/>
    <property type="evidence" value="ECO:0007669"/>
    <property type="project" value="UniProtKB-KW"/>
</dbReference>
<dbReference type="PROSITE" id="PS50262">
    <property type="entry name" value="G_PROTEIN_RECEP_F1_2"/>
    <property type="match status" value="1"/>
</dbReference>
<organism evidence="12 14">
    <name type="scientific">Adineta ricciae</name>
    <name type="common">Rotifer</name>
    <dbReference type="NCBI Taxonomy" id="249248"/>
    <lineage>
        <taxon>Eukaryota</taxon>
        <taxon>Metazoa</taxon>
        <taxon>Spiralia</taxon>
        <taxon>Gnathifera</taxon>
        <taxon>Rotifera</taxon>
        <taxon>Eurotatoria</taxon>
        <taxon>Bdelloidea</taxon>
        <taxon>Adinetida</taxon>
        <taxon>Adinetidae</taxon>
        <taxon>Adineta</taxon>
    </lineage>
</organism>
<evidence type="ECO:0000256" key="8">
    <source>
        <dbReference type="ARBA" id="ARBA00023224"/>
    </source>
</evidence>
<evidence type="ECO:0000256" key="9">
    <source>
        <dbReference type="SAM" id="Phobius"/>
    </source>
</evidence>
<comment type="subcellular location">
    <subcellularLocation>
        <location evidence="1">Cell membrane</location>
        <topology evidence="1">Multi-pass membrane protein</topology>
    </subcellularLocation>
</comment>
<feature type="transmembrane region" description="Helical" evidence="9">
    <location>
        <begin position="279"/>
        <end position="301"/>
    </location>
</feature>
<evidence type="ECO:0000313" key="12">
    <source>
        <dbReference type="EMBL" id="CAF1540889.1"/>
    </source>
</evidence>
<keyword evidence="3 9" id="KW-0812">Transmembrane</keyword>
<keyword evidence="6 9" id="KW-0472">Membrane</keyword>
<evidence type="ECO:0000259" key="10">
    <source>
        <dbReference type="PROSITE" id="PS50262"/>
    </source>
</evidence>
<gene>
    <name evidence="12" type="ORF">EDS130_LOCUS45310</name>
    <name evidence="11" type="ORF">XAT740_LOCUS8954</name>
</gene>
<dbReference type="GO" id="GO:0042923">
    <property type="term" value="F:neuropeptide binding"/>
    <property type="evidence" value="ECO:0007669"/>
    <property type="project" value="TreeGrafter"/>
</dbReference>
<evidence type="ECO:0000256" key="2">
    <source>
        <dbReference type="ARBA" id="ARBA00022475"/>
    </source>
</evidence>
<feature type="transmembrane region" description="Helical" evidence="9">
    <location>
        <begin position="134"/>
        <end position="156"/>
    </location>
</feature>
<accession>A0A815VWH7</accession>
<keyword evidence="8" id="KW-0807">Transducer</keyword>
<evidence type="ECO:0000256" key="5">
    <source>
        <dbReference type="ARBA" id="ARBA00023040"/>
    </source>
</evidence>
<feature type="transmembrane region" description="Helical" evidence="9">
    <location>
        <begin position="18"/>
        <end position="41"/>
    </location>
</feature>
<evidence type="ECO:0000313" key="11">
    <source>
        <dbReference type="EMBL" id="CAF0919432.1"/>
    </source>
</evidence>
<sequence>MSSDLAFFATLSTIRENIFKYGGVFLLCAGTVSCVLSLFVFSKKTFRKNPCGIYLIATSIANFIMIYISLLETTLSTGYKNDVTVSNLSFCRISLYLTFVSDNLSSYFLIMGSIDRMLLTSRNALTRQRSTCRLAYISIIGISIFWLIFHIHALILPDIIQLYPTYFACYFPSGSYLTFITFYLLIRIILTLSLMVIFGLFTVRNIQNMRQRQVLPSVQGTESSTQVTANTVRSKDHLLIRVLLLDIAVYMIFNLLLAAILLYQQIIQNRPVGQYESQVVTFITGVATFSNYFPYCIGFYTKLFISKVFRKEVTASFLCE</sequence>
<dbReference type="GO" id="GO:0005886">
    <property type="term" value="C:plasma membrane"/>
    <property type="evidence" value="ECO:0007669"/>
    <property type="project" value="UniProtKB-SubCell"/>
</dbReference>
<evidence type="ECO:0000256" key="1">
    <source>
        <dbReference type="ARBA" id="ARBA00004651"/>
    </source>
</evidence>
<reference evidence="12" key="1">
    <citation type="submission" date="2021-02" db="EMBL/GenBank/DDBJ databases">
        <authorList>
            <person name="Nowell W R."/>
        </authorList>
    </citation>
    <scope>NUCLEOTIDE SEQUENCE</scope>
</reference>
<feature type="transmembrane region" description="Helical" evidence="9">
    <location>
        <begin position="93"/>
        <end position="114"/>
    </location>
</feature>
<evidence type="ECO:0000256" key="4">
    <source>
        <dbReference type="ARBA" id="ARBA00022989"/>
    </source>
</evidence>
<keyword evidence="4 9" id="KW-1133">Transmembrane helix</keyword>
<dbReference type="PANTHER" id="PTHR24229:SF40">
    <property type="entry name" value="ALLATOSTATIN C RECEPTOR 1-RELATED"/>
    <property type="match status" value="1"/>
</dbReference>
<dbReference type="AlphaFoldDB" id="A0A815VWH7"/>
<dbReference type="InterPro" id="IPR017452">
    <property type="entry name" value="GPCR_Rhodpsn_7TM"/>
</dbReference>
<feature type="domain" description="G-protein coupled receptors family 1 profile" evidence="10">
    <location>
        <begin position="33"/>
        <end position="295"/>
    </location>
</feature>
<feature type="transmembrane region" description="Helical" evidence="9">
    <location>
        <begin position="53"/>
        <end position="73"/>
    </location>
</feature>
<keyword evidence="7" id="KW-0675">Receptor</keyword>
<dbReference type="Gene3D" id="1.20.1070.10">
    <property type="entry name" value="Rhodopsin 7-helix transmembrane proteins"/>
    <property type="match status" value="1"/>
</dbReference>
<protein>
    <recommendedName>
        <fullName evidence="10">G-protein coupled receptors family 1 profile domain-containing protein</fullName>
    </recommendedName>
</protein>
<evidence type="ECO:0000313" key="14">
    <source>
        <dbReference type="Proteomes" id="UP000663852"/>
    </source>
</evidence>
<keyword evidence="13" id="KW-1185">Reference proteome</keyword>
<dbReference type="EMBL" id="CAJNOJ010001063">
    <property type="protein sequence ID" value="CAF1540889.1"/>
    <property type="molecule type" value="Genomic_DNA"/>
</dbReference>
<evidence type="ECO:0000256" key="6">
    <source>
        <dbReference type="ARBA" id="ARBA00023136"/>
    </source>
</evidence>
<keyword evidence="5" id="KW-0297">G-protein coupled receptor</keyword>